<sequence>MATEIECSHFCFNFDSTKSFADRSSLLIRESSKLSLRWYMKKMDAIFLS</sequence>
<dbReference type="AlphaFoldDB" id="A0AAP0EDA1"/>
<gene>
    <name evidence="1" type="ORF">Sjap_023197</name>
</gene>
<comment type="caution">
    <text evidence="1">The sequence shown here is derived from an EMBL/GenBank/DDBJ whole genome shotgun (WGS) entry which is preliminary data.</text>
</comment>
<accession>A0AAP0EDA1</accession>
<protein>
    <submittedName>
        <fullName evidence="1">Uncharacterized protein</fullName>
    </submittedName>
</protein>
<evidence type="ECO:0000313" key="2">
    <source>
        <dbReference type="Proteomes" id="UP001417504"/>
    </source>
</evidence>
<organism evidence="1 2">
    <name type="scientific">Stephania japonica</name>
    <dbReference type="NCBI Taxonomy" id="461633"/>
    <lineage>
        <taxon>Eukaryota</taxon>
        <taxon>Viridiplantae</taxon>
        <taxon>Streptophyta</taxon>
        <taxon>Embryophyta</taxon>
        <taxon>Tracheophyta</taxon>
        <taxon>Spermatophyta</taxon>
        <taxon>Magnoliopsida</taxon>
        <taxon>Ranunculales</taxon>
        <taxon>Menispermaceae</taxon>
        <taxon>Menispermoideae</taxon>
        <taxon>Cissampelideae</taxon>
        <taxon>Stephania</taxon>
    </lineage>
</organism>
<keyword evidence="2" id="KW-1185">Reference proteome</keyword>
<reference evidence="1 2" key="1">
    <citation type="submission" date="2024-01" db="EMBL/GenBank/DDBJ databases">
        <title>Genome assemblies of Stephania.</title>
        <authorList>
            <person name="Yang L."/>
        </authorList>
    </citation>
    <scope>NUCLEOTIDE SEQUENCE [LARGE SCALE GENOMIC DNA]</scope>
    <source>
        <strain evidence="1">QJT</strain>
        <tissue evidence="1">Leaf</tissue>
    </source>
</reference>
<evidence type="ECO:0000313" key="1">
    <source>
        <dbReference type="EMBL" id="KAK9090020.1"/>
    </source>
</evidence>
<name>A0AAP0EDA1_9MAGN</name>
<proteinExistence type="predicted"/>
<dbReference type="EMBL" id="JBBNAE010000010">
    <property type="protein sequence ID" value="KAK9090020.1"/>
    <property type="molecule type" value="Genomic_DNA"/>
</dbReference>
<dbReference type="Proteomes" id="UP001417504">
    <property type="component" value="Unassembled WGS sequence"/>
</dbReference>